<dbReference type="HOGENOM" id="CLU_1519482_0_0_1"/>
<feature type="region of interest" description="Disordered" evidence="1">
    <location>
        <begin position="83"/>
        <end position="109"/>
    </location>
</feature>
<dbReference type="Proteomes" id="UP000002282">
    <property type="component" value="Chromosome 3R"/>
</dbReference>
<accession>B4PSY6</accession>
<evidence type="ECO:0000313" key="3">
    <source>
        <dbReference type="Proteomes" id="UP000002282"/>
    </source>
</evidence>
<reference evidence="2 3" key="2">
    <citation type="journal article" date="2007" name="PLoS Biol.">
        <title>Principles of genome evolution in the Drosophila melanogaster species group.</title>
        <authorList>
            <person name="Ranz J.M."/>
            <person name="Maurin D."/>
            <person name="Chan Y.S."/>
            <person name="von Grotthuss M."/>
            <person name="Hillier L.W."/>
            <person name="Roote J."/>
            <person name="Ashburner M."/>
            <person name="Bergman C.M."/>
        </authorList>
    </citation>
    <scope>NUCLEOTIDE SEQUENCE [LARGE SCALE GENOMIC DNA]</scope>
    <source>
        <strain evidence="3">Tai18E2 / Tucson 14021-0261.01</strain>
    </source>
</reference>
<name>B4PSY6_DROYA</name>
<dbReference type="EMBL" id="CM000160">
    <property type="protein sequence ID" value="EDW98673.2"/>
    <property type="molecule type" value="Genomic_DNA"/>
</dbReference>
<proteinExistence type="predicted"/>
<dbReference type="AlphaFoldDB" id="B4PSY6"/>
<keyword evidence="3" id="KW-1185">Reference proteome</keyword>
<reference evidence="2 3" key="1">
    <citation type="journal article" date="2007" name="Nature">
        <title>Evolution of genes and genomes on the Drosophila phylogeny.</title>
        <authorList>
            <consortium name="Drosophila 12 Genomes Consortium"/>
            <person name="Clark A.G."/>
            <person name="Eisen M.B."/>
            <person name="Smith D.R."/>
            <person name="Bergman C.M."/>
            <person name="Oliver B."/>
            <person name="Markow T.A."/>
            <person name="Kaufman T.C."/>
            <person name="Kellis M."/>
            <person name="Gelbart W."/>
            <person name="Iyer V.N."/>
            <person name="Pollard D.A."/>
            <person name="Sackton T.B."/>
            <person name="Larracuente A.M."/>
            <person name="Singh N.D."/>
            <person name="Abad J.P."/>
            <person name="Abt D.N."/>
            <person name="Adryan B."/>
            <person name="Aguade M."/>
            <person name="Akashi H."/>
            <person name="Anderson W.W."/>
            <person name="Aquadro C.F."/>
            <person name="Ardell D.H."/>
            <person name="Arguello R."/>
            <person name="Artieri C.G."/>
            <person name="Barbash D.A."/>
            <person name="Barker D."/>
            <person name="Barsanti P."/>
            <person name="Batterham P."/>
            <person name="Batzoglou S."/>
            <person name="Begun D."/>
            <person name="Bhutkar A."/>
            <person name="Blanco E."/>
            <person name="Bosak S.A."/>
            <person name="Bradley R.K."/>
            <person name="Brand A.D."/>
            <person name="Brent M.R."/>
            <person name="Brooks A.N."/>
            <person name="Brown R.H."/>
            <person name="Butlin R.K."/>
            <person name="Caggese C."/>
            <person name="Calvi B.R."/>
            <person name="Bernardo de Carvalho A."/>
            <person name="Caspi A."/>
            <person name="Castrezana S."/>
            <person name="Celniker S.E."/>
            <person name="Chang J.L."/>
            <person name="Chapple C."/>
            <person name="Chatterji S."/>
            <person name="Chinwalla A."/>
            <person name="Civetta A."/>
            <person name="Clifton S.W."/>
            <person name="Comeron J.M."/>
            <person name="Costello J.C."/>
            <person name="Coyne J.A."/>
            <person name="Daub J."/>
            <person name="David R.G."/>
            <person name="Delcher A.L."/>
            <person name="Delehaunty K."/>
            <person name="Do C.B."/>
            <person name="Ebling H."/>
            <person name="Edwards K."/>
            <person name="Eickbush T."/>
            <person name="Evans J.D."/>
            <person name="Filipski A."/>
            <person name="Findeiss S."/>
            <person name="Freyhult E."/>
            <person name="Fulton L."/>
            <person name="Fulton R."/>
            <person name="Garcia A.C."/>
            <person name="Gardiner A."/>
            <person name="Garfield D.A."/>
            <person name="Garvin B.E."/>
            <person name="Gibson G."/>
            <person name="Gilbert D."/>
            <person name="Gnerre S."/>
            <person name="Godfrey J."/>
            <person name="Good R."/>
            <person name="Gotea V."/>
            <person name="Gravely B."/>
            <person name="Greenberg A.J."/>
            <person name="Griffiths-Jones S."/>
            <person name="Gross S."/>
            <person name="Guigo R."/>
            <person name="Gustafson E.A."/>
            <person name="Haerty W."/>
            <person name="Hahn M.W."/>
            <person name="Halligan D.L."/>
            <person name="Halpern A.L."/>
            <person name="Halter G.M."/>
            <person name="Han M.V."/>
            <person name="Heger A."/>
            <person name="Hillier L."/>
            <person name="Hinrichs A.S."/>
            <person name="Holmes I."/>
            <person name="Hoskins R.A."/>
            <person name="Hubisz M.J."/>
            <person name="Hultmark D."/>
            <person name="Huntley M.A."/>
            <person name="Jaffe D.B."/>
            <person name="Jagadeeshan S."/>
            <person name="Jeck W.R."/>
            <person name="Johnson J."/>
            <person name="Jones C.D."/>
            <person name="Jordan W.C."/>
            <person name="Karpen G.H."/>
            <person name="Kataoka E."/>
            <person name="Keightley P.D."/>
            <person name="Kheradpour P."/>
            <person name="Kirkness E.F."/>
            <person name="Koerich L.B."/>
            <person name="Kristiansen K."/>
            <person name="Kudrna D."/>
            <person name="Kulathinal R.J."/>
            <person name="Kumar S."/>
            <person name="Kwok R."/>
            <person name="Lander E."/>
            <person name="Langley C.H."/>
            <person name="Lapoint R."/>
            <person name="Lazzaro B.P."/>
            <person name="Lee S.J."/>
            <person name="Levesque L."/>
            <person name="Li R."/>
            <person name="Lin C.F."/>
            <person name="Lin M.F."/>
            <person name="Lindblad-Toh K."/>
            <person name="Llopart A."/>
            <person name="Long M."/>
            <person name="Low L."/>
            <person name="Lozovsky E."/>
            <person name="Lu J."/>
            <person name="Luo M."/>
            <person name="Machado C.A."/>
            <person name="Makalowski W."/>
            <person name="Marzo M."/>
            <person name="Matsuda M."/>
            <person name="Matzkin L."/>
            <person name="McAllister B."/>
            <person name="McBride C.S."/>
            <person name="McKernan B."/>
            <person name="McKernan K."/>
            <person name="Mendez-Lago M."/>
            <person name="Minx P."/>
            <person name="Mollenhauer M.U."/>
            <person name="Montooth K."/>
            <person name="Mount S.M."/>
            <person name="Mu X."/>
            <person name="Myers E."/>
            <person name="Negre B."/>
            <person name="Newfeld S."/>
            <person name="Nielsen R."/>
            <person name="Noor M.A."/>
            <person name="O'Grady P."/>
            <person name="Pachter L."/>
            <person name="Papaceit M."/>
            <person name="Parisi M.J."/>
            <person name="Parisi M."/>
            <person name="Parts L."/>
            <person name="Pedersen J.S."/>
            <person name="Pesole G."/>
            <person name="Phillippy A.M."/>
            <person name="Ponting C.P."/>
            <person name="Pop M."/>
            <person name="Porcelli D."/>
            <person name="Powell J.R."/>
            <person name="Prohaska S."/>
            <person name="Pruitt K."/>
            <person name="Puig M."/>
            <person name="Quesneville H."/>
            <person name="Ram K.R."/>
            <person name="Rand D."/>
            <person name="Rasmussen M.D."/>
            <person name="Reed L.K."/>
            <person name="Reenan R."/>
            <person name="Reily A."/>
            <person name="Remington K.A."/>
            <person name="Rieger T.T."/>
            <person name="Ritchie M.G."/>
            <person name="Robin C."/>
            <person name="Rogers Y.H."/>
            <person name="Rohde C."/>
            <person name="Rozas J."/>
            <person name="Rubenfield M.J."/>
            <person name="Ruiz A."/>
            <person name="Russo S."/>
            <person name="Salzberg S.L."/>
            <person name="Sanchez-Gracia A."/>
            <person name="Saranga D.J."/>
            <person name="Sato H."/>
            <person name="Schaeffer S.W."/>
            <person name="Schatz M.C."/>
            <person name="Schlenke T."/>
            <person name="Schwartz R."/>
            <person name="Segarra C."/>
            <person name="Singh R.S."/>
            <person name="Sirot L."/>
            <person name="Sirota M."/>
            <person name="Sisneros N.B."/>
            <person name="Smith C.D."/>
            <person name="Smith T.F."/>
            <person name="Spieth J."/>
            <person name="Stage D.E."/>
            <person name="Stark A."/>
            <person name="Stephan W."/>
            <person name="Strausberg R.L."/>
            <person name="Strempel S."/>
            <person name="Sturgill D."/>
            <person name="Sutton G."/>
            <person name="Sutton G.G."/>
            <person name="Tao W."/>
            <person name="Teichmann S."/>
            <person name="Tobari Y.N."/>
            <person name="Tomimura Y."/>
            <person name="Tsolas J.M."/>
            <person name="Valente V.L."/>
            <person name="Venter E."/>
            <person name="Venter J.C."/>
            <person name="Vicario S."/>
            <person name="Vieira F.G."/>
            <person name="Vilella A.J."/>
            <person name="Villasante A."/>
            <person name="Walenz B."/>
            <person name="Wang J."/>
            <person name="Wasserman M."/>
            <person name="Watts T."/>
            <person name="Wilson D."/>
            <person name="Wilson R.K."/>
            <person name="Wing R.A."/>
            <person name="Wolfner M.F."/>
            <person name="Wong A."/>
            <person name="Wong G.K."/>
            <person name="Wu C.I."/>
            <person name="Wu G."/>
            <person name="Yamamoto D."/>
            <person name="Yang H.P."/>
            <person name="Yang S.P."/>
            <person name="Yorke J.A."/>
            <person name="Yoshida K."/>
            <person name="Zdobnov E."/>
            <person name="Zhang P."/>
            <person name="Zhang Y."/>
            <person name="Zimin A.V."/>
            <person name="Baldwin J."/>
            <person name="Abdouelleil A."/>
            <person name="Abdulkadir J."/>
            <person name="Abebe A."/>
            <person name="Abera B."/>
            <person name="Abreu J."/>
            <person name="Acer S.C."/>
            <person name="Aftuck L."/>
            <person name="Alexander A."/>
            <person name="An P."/>
            <person name="Anderson E."/>
            <person name="Anderson S."/>
            <person name="Arachi H."/>
            <person name="Azer M."/>
            <person name="Bachantsang P."/>
            <person name="Barry A."/>
            <person name="Bayul T."/>
            <person name="Berlin A."/>
            <person name="Bessette D."/>
            <person name="Bloom T."/>
            <person name="Blye J."/>
            <person name="Boguslavskiy L."/>
            <person name="Bonnet C."/>
            <person name="Boukhgalter B."/>
            <person name="Bourzgui I."/>
            <person name="Brown A."/>
            <person name="Cahill P."/>
            <person name="Channer S."/>
            <person name="Cheshatsang Y."/>
            <person name="Chuda L."/>
            <person name="Citroen M."/>
            <person name="Collymore A."/>
            <person name="Cooke P."/>
            <person name="Costello M."/>
            <person name="D'Aco K."/>
            <person name="Daza R."/>
            <person name="De Haan G."/>
            <person name="DeGray S."/>
            <person name="DeMaso C."/>
            <person name="Dhargay N."/>
            <person name="Dooley K."/>
            <person name="Dooley E."/>
            <person name="Doricent M."/>
            <person name="Dorje P."/>
            <person name="Dorjee K."/>
            <person name="Dupes A."/>
            <person name="Elong R."/>
            <person name="Falk J."/>
            <person name="Farina A."/>
            <person name="Faro S."/>
            <person name="Ferguson D."/>
            <person name="Fisher S."/>
            <person name="Foley C.D."/>
            <person name="Franke A."/>
            <person name="Friedrich D."/>
            <person name="Gadbois L."/>
            <person name="Gearin G."/>
            <person name="Gearin C.R."/>
            <person name="Giannoukos G."/>
            <person name="Goode T."/>
            <person name="Graham J."/>
            <person name="Grandbois E."/>
            <person name="Grewal S."/>
            <person name="Gyaltsen K."/>
            <person name="Hafez N."/>
            <person name="Hagos B."/>
            <person name="Hall J."/>
            <person name="Henson C."/>
            <person name="Hollinger A."/>
            <person name="Honan T."/>
            <person name="Huard M.D."/>
            <person name="Hughes L."/>
            <person name="Hurhula B."/>
            <person name="Husby M.E."/>
            <person name="Kamat A."/>
            <person name="Kanga B."/>
            <person name="Kashin S."/>
            <person name="Khazanovich D."/>
            <person name="Kisner P."/>
            <person name="Lance K."/>
            <person name="Lara M."/>
            <person name="Lee W."/>
            <person name="Lennon N."/>
            <person name="Letendre F."/>
            <person name="LeVine R."/>
            <person name="Lipovsky A."/>
            <person name="Liu X."/>
            <person name="Liu J."/>
            <person name="Liu S."/>
            <person name="Lokyitsang T."/>
            <person name="Lokyitsang Y."/>
            <person name="Lubonja R."/>
            <person name="Lui A."/>
            <person name="MacDonald P."/>
            <person name="Magnisalis V."/>
            <person name="Maru K."/>
            <person name="Matthews C."/>
            <person name="McCusker W."/>
            <person name="McDonough S."/>
            <person name="Mehta T."/>
            <person name="Meldrim J."/>
            <person name="Meneus L."/>
            <person name="Mihai O."/>
            <person name="Mihalev A."/>
            <person name="Mihova T."/>
            <person name="Mittelman R."/>
            <person name="Mlenga V."/>
            <person name="Montmayeur A."/>
            <person name="Mulrain L."/>
            <person name="Navidi A."/>
            <person name="Naylor J."/>
            <person name="Negash T."/>
            <person name="Nguyen T."/>
            <person name="Nguyen N."/>
            <person name="Nicol R."/>
            <person name="Norbu C."/>
            <person name="Norbu N."/>
            <person name="Novod N."/>
            <person name="O'Neill B."/>
            <person name="Osman S."/>
            <person name="Markiewicz E."/>
            <person name="Oyono O.L."/>
            <person name="Patti C."/>
            <person name="Phunkhang P."/>
            <person name="Pierre F."/>
            <person name="Priest M."/>
            <person name="Raghuraman S."/>
            <person name="Rege F."/>
            <person name="Reyes R."/>
            <person name="Rise C."/>
            <person name="Rogov P."/>
            <person name="Ross K."/>
            <person name="Ryan E."/>
            <person name="Settipalli S."/>
            <person name="Shea T."/>
            <person name="Sherpa N."/>
            <person name="Shi L."/>
            <person name="Shih D."/>
            <person name="Sparrow T."/>
            <person name="Spaulding J."/>
            <person name="Stalker J."/>
            <person name="Stange-Thomann N."/>
            <person name="Stavropoulos S."/>
            <person name="Stone C."/>
            <person name="Strader C."/>
            <person name="Tesfaye S."/>
            <person name="Thomson T."/>
            <person name="Thoulutsang Y."/>
            <person name="Thoulutsang D."/>
            <person name="Topham K."/>
            <person name="Topping I."/>
            <person name="Tsamla T."/>
            <person name="Vassiliev H."/>
            <person name="Vo A."/>
            <person name="Wangchuk T."/>
            <person name="Wangdi T."/>
            <person name="Weiand M."/>
            <person name="Wilkinson J."/>
            <person name="Wilson A."/>
            <person name="Yadav S."/>
            <person name="Young G."/>
            <person name="Yu Q."/>
            <person name="Zembek L."/>
            <person name="Zhong D."/>
            <person name="Zimmer A."/>
            <person name="Zwirko Z."/>
            <person name="Jaffe D.B."/>
            <person name="Alvarez P."/>
            <person name="Brockman W."/>
            <person name="Butler J."/>
            <person name="Chin C."/>
            <person name="Gnerre S."/>
            <person name="Grabherr M."/>
            <person name="Kleber M."/>
            <person name="Mauceli E."/>
            <person name="MacCallum I."/>
        </authorList>
    </citation>
    <scope>NUCLEOTIDE SEQUENCE [LARGE SCALE GENOMIC DNA]</scope>
    <source>
        <strain evidence="3">Tai18E2 / Tucson 14021-0261.01</strain>
    </source>
</reference>
<gene>
    <name evidence="2" type="primary">Dyak\GE10653</name>
    <name evidence="2" type="synonym">dyak_GLEANR_10559</name>
    <name evidence="2" type="synonym">GE10653</name>
    <name evidence="2" type="ORF">Dyak_GE10653</name>
</gene>
<organism evidence="2 3">
    <name type="scientific">Drosophila yakuba</name>
    <name type="common">Fruit fly</name>
    <dbReference type="NCBI Taxonomy" id="7245"/>
    <lineage>
        <taxon>Eukaryota</taxon>
        <taxon>Metazoa</taxon>
        <taxon>Ecdysozoa</taxon>
        <taxon>Arthropoda</taxon>
        <taxon>Hexapoda</taxon>
        <taxon>Insecta</taxon>
        <taxon>Pterygota</taxon>
        <taxon>Neoptera</taxon>
        <taxon>Endopterygota</taxon>
        <taxon>Diptera</taxon>
        <taxon>Brachycera</taxon>
        <taxon>Muscomorpha</taxon>
        <taxon>Ephydroidea</taxon>
        <taxon>Drosophilidae</taxon>
        <taxon>Drosophila</taxon>
        <taxon>Sophophora</taxon>
    </lineage>
</organism>
<evidence type="ECO:0000313" key="2">
    <source>
        <dbReference type="EMBL" id="EDW98673.2"/>
    </source>
</evidence>
<protein>
    <submittedName>
        <fullName evidence="2">Uncharacterized protein</fullName>
    </submittedName>
</protein>
<dbReference type="KEGG" id="dya:Dyak_GE10653"/>
<sequence>MGNGNGIGIDMTSTCLPAIRAPWFPLPSRKESRAPCVPSSLKPKSQSRRGSAIVAHGVASSLLAHSHTDLISSLARHCVTLTGTEHHQQQQQQPPPTERHHSTTQASGKQPVLRWILGRCMCIVRKCTGDIPTSIGIVPHFCCRLPGASPSASASSSVSCDTCLAHFARLGIRIGPLTKSTCPKGEFQFKCRTRGRCNRSHEIEKLTNSAARHRRHLLTSDGTDFVHFVQFVSSFLRGGGF</sequence>
<dbReference type="OrthoDB" id="7854200at2759"/>
<evidence type="ECO:0000256" key="1">
    <source>
        <dbReference type="SAM" id="MobiDB-lite"/>
    </source>
</evidence>